<dbReference type="Pfam" id="PF00881">
    <property type="entry name" value="Nitroreductase"/>
    <property type="match status" value="2"/>
</dbReference>
<keyword evidence="4" id="KW-1185">Reference proteome</keyword>
<evidence type="ECO:0000313" key="4">
    <source>
        <dbReference type="Proteomes" id="UP001157733"/>
    </source>
</evidence>
<dbReference type="PANTHER" id="PTHR23026">
    <property type="entry name" value="NADPH NITROREDUCTASE"/>
    <property type="match status" value="1"/>
</dbReference>
<feature type="region of interest" description="Disordered" evidence="1">
    <location>
        <begin position="160"/>
        <end position="190"/>
    </location>
</feature>
<dbReference type="Proteomes" id="UP001157733">
    <property type="component" value="Chromosome"/>
</dbReference>
<dbReference type="SUPFAM" id="SSF55469">
    <property type="entry name" value="FMN-dependent nitroreductase-like"/>
    <property type="match status" value="1"/>
</dbReference>
<dbReference type="EMBL" id="OX336137">
    <property type="protein sequence ID" value="CAI2717136.1"/>
    <property type="molecule type" value="Genomic_DNA"/>
</dbReference>
<feature type="domain" description="Nitroreductase" evidence="2">
    <location>
        <begin position="68"/>
        <end position="156"/>
    </location>
</feature>
<organism evidence="3 4">
    <name type="scientific">Nitrospina watsonii</name>
    <dbReference type="NCBI Taxonomy" id="1323948"/>
    <lineage>
        <taxon>Bacteria</taxon>
        <taxon>Pseudomonadati</taxon>
        <taxon>Nitrospinota/Tectimicrobiota group</taxon>
        <taxon>Nitrospinota</taxon>
        <taxon>Nitrospinia</taxon>
        <taxon>Nitrospinales</taxon>
        <taxon>Nitrospinaceae</taxon>
        <taxon>Nitrospina</taxon>
    </lineage>
</organism>
<dbReference type="InterPro" id="IPR050627">
    <property type="entry name" value="Nitroreductase/BluB"/>
</dbReference>
<dbReference type="InterPro" id="IPR000415">
    <property type="entry name" value="Nitroreductase-like"/>
</dbReference>
<dbReference type="CDD" id="cd02138">
    <property type="entry name" value="TdsD-like"/>
    <property type="match status" value="1"/>
</dbReference>
<feature type="domain" description="Nitroreductase" evidence="2">
    <location>
        <begin position="16"/>
        <end position="64"/>
    </location>
</feature>
<dbReference type="RefSeq" id="WP_282010098.1">
    <property type="nucleotide sequence ID" value="NZ_OX336137.1"/>
</dbReference>
<proteinExistence type="predicted"/>
<evidence type="ECO:0000256" key="1">
    <source>
        <dbReference type="SAM" id="MobiDB-lite"/>
    </source>
</evidence>
<name>A0ABM9HAI8_9BACT</name>
<dbReference type="Gene3D" id="3.40.109.10">
    <property type="entry name" value="NADH Oxidase"/>
    <property type="match status" value="1"/>
</dbReference>
<evidence type="ECO:0000259" key="2">
    <source>
        <dbReference type="Pfam" id="PF00881"/>
    </source>
</evidence>
<dbReference type="InterPro" id="IPR029479">
    <property type="entry name" value="Nitroreductase"/>
</dbReference>
<dbReference type="PANTHER" id="PTHR23026:SF100">
    <property type="entry name" value="NITROREDUCTASE"/>
    <property type="match status" value="1"/>
</dbReference>
<sequence length="190" mass="21429">MTRTSAYAKLDPQFLYRWSPRSFLSDPLSDEDILTLFEAARWAPSCFNEQPWFFVYARGERLPAFQTALVDGNRKWADRAPLLILVFARNDFDERGKSNHWAQFDSGSAWMSLCLQAQKMGLICHAMGGFKKDRAHEVANVPEDKFTAMCAIAVGHQGPADALDDDLREREAPSDRKPLNDVAHEGPLPG</sequence>
<gene>
    <name evidence="3" type="ORF">NSPWAT_0277</name>
</gene>
<accession>A0ABM9HAI8</accession>
<evidence type="ECO:0000313" key="3">
    <source>
        <dbReference type="EMBL" id="CAI2717136.1"/>
    </source>
</evidence>
<feature type="compositionally biased region" description="Basic and acidic residues" evidence="1">
    <location>
        <begin position="165"/>
        <end position="184"/>
    </location>
</feature>
<reference evidence="3 4" key="1">
    <citation type="submission" date="2022-09" db="EMBL/GenBank/DDBJ databases">
        <authorList>
            <person name="Kop L."/>
        </authorList>
    </citation>
    <scope>NUCLEOTIDE SEQUENCE [LARGE SCALE GENOMIC DNA]</scope>
    <source>
        <strain evidence="3 4">347</strain>
    </source>
</reference>
<protein>
    <submittedName>
        <fullName evidence="3">Nitroreductase</fullName>
    </submittedName>
</protein>